<dbReference type="GO" id="GO:0016887">
    <property type="term" value="F:ATP hydrolysis activity"/>
    <property type="evidence" value="ECO:0007669"/>
    <property type="project" value="InterPro"/>
</dbReference>
<evidence type="ECO:0000256" key="1">
    <source>
        <dbReference type="ARBA" id="ARBA00004651"/>
    </source>
</evidence>
<evidence type="ECO:0000256" key="7">
    <source>
        <dbReference type="SAM" id="Phobius"/>
    </source>
</evidence>
<dbReference type="PROSITE" id="PS00211">
    <property type="entry name" value="ABC_TRANSPORTER_1"/>
    <property type="match status" value="1"/>
</dbReference>
<name>A0AAX4AXL2_STRPA</name>
<feature type="domain" description="ABC transmembrane type-1" evidence="9">
    <location>
        <begin position="18"/>
        <end position="296"/>
    </location>
</feature>
<dbReference type="InterPro" id="IPR027417">
    <property type="entry name" value="P-loop_NTPase"/>
</dbReference>
<dbReference type="RefSeq" id="WP_003010108.1">
    <property type="nucleotide sequence ID" value="NZ_CP133988.1"/>
</dbReference>
<keyword evidence="6 7" id="KW-0472">Membrane</keyword>
<evidence type="ECO:0000256" key="3">
    <source>
        <dbReference type="ARBA" id="ARBA00022741"/>
    </source>
</evidence>
<dbReference type="InterPro" id="IPR011527">
    <property type="entry name" value="ABC1_TM_dom"/>
</dbReference>
<dbReference type="InterPro" id="IPR039421">
    <property type="entry name" value="Type_1_exporter"/>
</dbReference>
<dbReference type="SUPFAM" id="SSF90123">
    <property type="entry name" value="ABC transporter transmembrane region"/>
    <property type="match status" value="1"/>
</dbReference>
<dbReference type="SMART" id="SM00382">
    <property type="entry name" value="AAA"/>
    <property type="match status" value="1"/>
</dbReference>
<comment type="subcellular location">
    <subcellularLocation>
        <location evidence="1">Cell membrane</location>
        <topology evidence="1">Multi-pass membrane protein</topology>
    </subcellularLocation>
</comment>
<proteinExistence type="predicted"/>
<feature type="domain" description="ABC transporter" evidence="8">
    <location>
        <begin position="329"/>
        <end position="536"/>
    </location>
</feature>
<dbReference type="InterPro" id="IPR003593">
    <property type="entry name" value="AAA+_ATPase"/>
</dbReference>
<dbReference type="InterPro" id="IPR017871">
    <property type="entry name" value="ABC_transporter-like_CS"/>
</dbReference>
<evidence type="ECO:0000256" key="2">
    <source>
        <dbReference type="ARBA" id="ARBA00022692"/>
    </source>
</evidence>
<evidence type="ECO:0000256" key="6">
    <source>
        <dbReference type="ARBA" id="ARBA00023136"/>
    </source>
</evidence>
<dbReference type="AlphaFoldDB" id="A0AAX4AXL2"/>
<dbReference type="PANTHER" id="PTHR24221:SF654">
    <property type="entry name" value="ATP-BINDING CASSETTE SUB-FAMILY B MEMBER 6"/>
    <property type="match status" value="1"/>
</dbReference>
<keyword evidence="4 10" id="KW-0067">ATP-binding</keyword>
<evidence type="ECO:0000259" key="9">
    <source>
        <dbReference type="PROSITE" id="PS50929"/>
    </source>
</evidence>
<dbReference type="PROSITE" id="PS50929">
    <property type="entry name" value="ABC_TM1F"/>
    <property type="match status" value="1"/>
</dbReference>
<feature type="transmembrane region" description="Helical" evidence="7">
    <location>
        <begin position="139"/>
        <end position="165"/>
    </location>
</feature>
<evidence type="ECO:0000256" key="5">
    <source>
        <dbReference type="ARBA" id="ARBA00022989"/>
    </source>
</evidence>
<gene>
    <name evidence="10" type="ORF">RDV49_00410</name>
</gene>
<dbReference type="Gene3D" id="1.20.1560.10">
    <property type="entry name" value="ABC transporter type 1, transmembrane domain"/>
    <property type="match status" value="1"/>
</dbReference>
<dbReference type="GO" id="GO:0005524">
    <property type="term" value="F:ATP binding"/>
    <property type="evidence" value="ECO:0007669"/>
    <property type="project" value="UniProtKB-KW"/>
</dbReference>
<reference evidence="10" key="1">
    <citation type="submission" date="2023-09" db="EMBL/GenBank/DDBJ databases">
        <title>Streptococcus_parasanguinius_hifiasm_complete_genome_Zymo_Research_ D6332.</title>
        <authorList>
            <person name="Damerum A."/>
        </authorList>
    </citation>
    <scope>NUCLEOTIDE SEQUENCE</scope>
    <source>
        <strain evidence="10">B-1756</strain>
    </source>
</reference>
<dbReference type="Gene3D" id="3.40.50.300">
    <property type="entry name" value="P-loop containing nucleotide triphosphate hydrolases"/>
    <property type="match status" value="1"/>
</dbReference>
<protein>
    <submittedName>
        <fullName evidence="10">ABC transporter ATP-binding protein</fullName>
    </submittedName>
</protein>
<evidence type="ECO:0000259" key="8">
    <source>
        <dbReference type="PROSITE" id="PS50893"/>
    </source>
</evidence>
<dbReference type="Pfam" id="PF00005">
    <property type="entry name" value="ABC_tran"/>
    <property type="match status" value="1"/>
</dbReference>
<dbReference type="InterPro" id="IPR003439">
    <property type="entry name" value="ABC_transporter-like_ATP-bd"/>
</dbReference>
<evidence type="ECO:0000313" key="11">
    <source>
        <dbReference type="Proteomes" id="UP001248323"/>
    </source>
</evidence>
<feature type="transmembrane region" description="Helical" evidence="7">
    <location>
        <begin position="50"/>
        <end position="69"/>
    </location>
</feature>
<evidence type="ECO:0000256" key="4">
    <source>
        <dbReference type="ARBA" id="ARBA00022840"/>
    </source>
</evidence>
<dbReference type="SUPFAM" id="SSF52540">
    <property type="entry name" value="P-loop containing nucleoside triphosphate hydrolases"/>
    <property type="match status" value="1"/>
</dbReference>
<sequence length="536" mass="61263">MTLKTYLIRCKRSNSIWLFWIFINSLCVYLNGILSAKAISTIVNFDLQGFLYLSGAILAVNLIWVLQIYQNSKASEKAIQEMCTEIRKDIVKSIESKGVIRFGSKSVSAYTSWLTNDLNTIRDLGFETLELMISQALNIIFAIIAFFSFHYSLLFTILIFFILMVNLPKIFTKKMENKAVYFTEKNEELVKAIDDSLSGFRMLSNANQLHFLMVKILSYSKKYSKSRVSYSKTFGGLMSVQNGTSFVSQIAMLTHAGVLYFNRLIPIGAVSSSQYFSSIIFAGLTGLTANYAEFKTVNKIFEKFELEGDQSINESNVNKQTWKKFIDKVEFQSVTIERDGKIVLDNLNVKIEKNKKYAISGSSGSGKSTILKAINGEIPISKGHIFYDNIDSKNMNFKDLHENISYVSLEDHIFNESILFNLTLGREIEDSKIERALELFYLRDWINGLSHGLETTLSEISQDISSGQKQRISLARAYLEEKPILIIDEATDAIDKERRYQIEKHLFSMTEKTVIFVSHHLDENIRSLFDKIIYLD</sequence>
<organism evidence="10 11">
    <name type="scientific">Streptococcus parasanguinis</name>
    <dbReference type="NCBI Taxonomy" id="1318"/>
    <lineage>
        <taxon>Bacteria</taxon>
        <taxon>Bacillati</taxon>
        <taxon>Bacillota</taxon>
        <taxon>Bacilli</taxon>
        <taxon>Lactobacillales</taxon>
        <taxon>Streptococcaceae</taxon>
        <taxon>Streptococcus</taxon>
    </lineage>
</organism>
<dbReference type="InterPro" id="IPR036640">
    <property type="entry name" value="ABC1_TM_sf"/>
</dbReference>
<accession>A0AAX4AXL2</accession>
<dbReference type="PROSITE" id="PS50893">
    <property type="entry name" value="ABC_TRANSPORTER_2"/>
    <property type="match status" value="1"/>
</dbReference>
<dbReference type="GO" id="GO:0005886">
    <property type="term" value="C:plasma membrane"/>
    <property type="evidence" value="ECO:0007669"/>
    <property type="project" value="UniProtKB-SubCell"/>
</dbReference>
<dbReference type="GO" id="GO:0140359">
    <property type="term" value="F:ABC-type transporter activity"/>
    <property type="evidence" value="ECO:0007669"/>
    <property type="project" value="InterPro"/>
</dbReference>
<dbReference type="GO" id="GO:0034040">
    <property type="term" value="F:ATPase-coupled lipid transmembrane transporter activity"/>
    <property type="evidence" value="ECO:0007669"/>
    <property type="project" value="TreeGrafter"/>
</dbReference>
<dbReference type="PANTHER" id="PTHR24221">
    <property type="entry name" value="ATP-BINDING CASSETTE SUB-FAMILY B"/>
    <property type="match status" value="1"/>
</dbReference>
<dbReference type="EMBL" id="CP133988">
    <property type="protein sequence ID" value="WNB83374.1"/>
    <property type="molecule type" value="Genomic_DNA"/>
</dbReference>
<keyword evidence="5 7" id="KW-1133">Transmembrane helix</keyword>
<keyword evidence="3" id="KW-0547">Nucleotide-binding</keyword>
<dbReference type="Pfam" id="PF00664">
    <property type="entry name" value="ABC_membrane"/>
    <property type="match status" value="1"/>
</dbReference>
<keyword evidence="2 7" id="KW-0812">Transmembrane</keyword>
<dbReference type="Proteomes" id="UP001248323">
    <property type="component" value="Chromosome"/>
</dbReference>
<evidence type="ECO:0000313" key="10">
    <source>
        <dbReference type="EMBL" id="WNB83374.1"/>
    </source>
</evidence>
<feature type="transmembrane region" description="Helical" evidence="7">
    <location>
        <begin position="16"/>
        <end position="38"/>
    </location>
</feature>